<evidence type="ECO:0000313" key="2">
    <source>
        <dbReference type="EMBL" id="MCS2790705.1"/>
    </source>
</evidence>
<evidence type="ECO:0000259" key="1">
    <source>
        <dbReference type="Pfam" id="PF00027"/>
    </source>
</evidence>
<dbReference type="SUPFAM" id="SSF51206">
    <property type="entry name" value="cAMP-binding domain-like"/>
    <property type="match status" value="1"/>
</dbReference>
<dbReference type="Pfam" id="PF00027">
    <property type="entry name" value="cNMP_binding"/>
    <property type="match status" value="1"/>
</dbReference>
<dbReference type="EMBL" id="JANUTS010000001">
    <property type="protein sequence ID" value="MCS2790705.1"/>
    <property type="molecule type" value="Genomic_DNA"/>
</dbReference>
<comment type="caution">
    <text evidence="2">The sequence shown here is derived from an EMBL/GenBank/DDBJ whole genome shotgun (WGS) entry which is preliminary data.</text>
</comment>
<dbReference type="InterPro" id="IPR000595">
    <property type="entry name" value="cNMP-bd_dom"/>
</dbReference>
<feature type="domain" description="Cyclic nucleotide-binding" evidence="1">
    <location>
        <begin position="28"/>
        <end position="116"/>
    </location>
</feature>
<reference evidence="2" key="1">
    <citation type="submission" date="2022-08" db="EMBL/GenBank/DDBJ databases">
        <title>Genome Sequencing of Bacteroides fragilis Group Isolates with Nanopore Technology.</title>
        <authorList>
            <person name="Tisza M.J."/>
            <person name="Smith D."/>
            <person name="Dekker J.P."/>
        </authorList>
    </citation>
    <scope>NUCLEOTIDE SEQUENCE</scope>
    <source>
        <strain evidence="2">BFG-351</strain>
    </source>
</reference>
<dbReference type="InterPro" id="IPR014710">
    <property type="entry name" value="RmlC-like_jellyroll"/>
</dbReference>
<organism evidence="2 3">
    <name type="scientific">Bacteroides faecis</name>
    <dbReference type="NCBI Taxonomy" id="674529"/>
    <lineage>
        <taxon>Bacteria</taxon>
        <taxon>Pseudomonadati</taxon>
        <taxon>Bacteroidota</taxon>
        <taxon>Bacteroidia</taxon>
        <taxon>Bacteroidales</taxon>
        <taxon>Bacteroidaceae</taxon>
        <taxon>Bacteroides</taxon>
    </lineage>
</organism>
<accession>A0AAW5NR18</accession>
<evidence type="ECO:0000313" key="3">
    <source>
        <dbReference type="Proteomes" id="UP001204548"/>
    </source>
</evidence>
<dbReference type="CDD" id="cd00038">
    <property type="entry name" value="CAP_ED"/>
    <property type="match status" value="1"/>
</dbReference>
<gene>
    <name evidence="2" type="ORF">NXW97_01435</name>
</gene>
<dbReference type="Proteomes" id="UP001204548">
    <property type="component" value="Unassembled WGS sequence"/>
</dbReference>
<sequence length="190" mass="22179">MNPFNVKDNTTIDTGKLEKIFLEEGICKKLKKNDYLIRQNEKNSQIGFVSSGIFRLSHIDGNANEWIVGYSFKDDFVCDYPSLMSKTNSTVNIQASTACEVYLLTSDRLNQFWETDMDTQRLGRQIAENMFAEIYQRLLGFYCDTPEQRYQTLMKRCPDLQKHLSLKEIAQFLGITSETLSRIRRKQLFK</sequence>
<dbReference type="RefSeq" id="WP_010535399.1">
    <property type="nucleotide sequence ID" value="NZ_JABFIA010000027.1"/>
</dbReference>
<dbReference type="Gene3D" id="2.60.120.10">
    <property type="entry name" value="Jelly Rolls"/>
    <property type="match status" value="1"/>
</dbReference>
<name>A0AAW5NR18_9BACE</name>
<protein>
    <submittedName>
        <fullName evidence="2">Crp/Fnr family transcriptional regulator</fullName>
    </submittedName>
</protein>
<dbReference type="AlphaFoldDB" id="A0AAW5NR18"/>
<dbReference type="InterPro" id="IPR018490">
    <property type="entry name" value="cNMP-bd_dom_sf"/>
</dbReference>
<proteinExistence type="predicted"/>